<dbReference type="AlphaFoldDB" id="A0A6L2LKR7"/>
<dbReference type="PANTHER" id="PTHR34072">
    <property type="entry name" value="ENZYMATIC POLYPROTEIN-RELATED"/>
    <property type="match status" value="1"/>
</dbReference>
<protein>
    <submittedName>
        <fullName evidence="3">Reverse transcriptase domain-containing protein</fullName>
    </submittedName>
</protein>
<evidence type="ECO:0000259" key="2">
    <source>
        <dbReference type="Pfam" id="PF17919"/>
    </source>
</evidence>
<keyword evidence="3" id="KW-0808">Transferase</keyword>
<dbReference type="EMBL" id="BKCJ010004410">
    <property type="protein sequence ID" value="GEU60874.1"/>
    <property type="molecule type" value="Genomic_DNA"/>
</dbReference>
<evidence type="ECO:0000256" key="1">
    <source>
        <dbReference type="SAM" id="MobiDB-lite"/>
    </source>
</evidence>
<evidence type="ECO:0000313" key="3">
    <source>
        <dbReference type="EMBL" id="GEU60874.1"/>
    </source>
</evidence>
<gene>
    <name evidence="3" type="ORF">Tci_032852</name>
</gene>
<feature type="domain" description="Reverse transcriptase/retrotransposon-derived protein RNase H-like" evidence="2">
    <location>
        <begin position="405"/>
        <end position="455"/>
    </location>
</feature>
<organism evidence="3">
    <name type="scientific">Tanacetum cinerariifolium</name>
    <name type="common">Dalmatian daisy</name>
    <name type="synonym">Chrysanthemum cinerariifolium</name>
    <dbReference type="NCBI Taxonomy" id="118510"/>
    <lineage>
        <taxon>Eukaryota</taxon>
        <taxon>Viridiplantae</taxon>
        <taxon>Streptophyta</taxon>
        <taxon>Embryophyta</taxon>
        <taxon>Tracheophyta</taxon>
        <taxon>Spermatophyta</taxon>
        <taxon>Magnoliopsida</taxon>
        <taxon>eudicotyledons</taxon>
        <taxon>Gunneridae</taxon>
        <taxon>Pentapetalae</taxon>
        <taxon>asterids</taxon>
        <taxon>campanulids</taxon>
        <taxon>Asterales</taxon>
        <taxon>Asteraceae</taxon>
        <taxon>Asteroideae</taxon>
        <taxon>Anthemideae</taxon>
        <taxon>Anthemidinae</taxon>
        <taxon>Tanacetum</taxon>
    </lineage>
</organism>
<feature type="non-terminal residue" evidence="3">
    <location>
        <position position="1"/>
    </location>
</feature>
<reference evidence="3" key="1">
    <citation type="journal article" date="2019" name="Sci. Rep.">
        <title>Draft genome of Tanacetum cinerariifolium, the natural source of mosquito coil.</title>
        <authorList>
            <person name="Yamashiro T."/>
            <person name="Shiraishi A."/>
            <person name="Satake H."/>
            <person name="Nakayama K."/>
        </authorList>
    </citation>
    <scope>NUCLEOTIDE SEQUENCE</scope>
</reference>
<dbReference type="InterPro" id="IPR036397">
    <property type="entry name" value="RNaseH_sf"/>
</dbReference>
<dbReference type="GO" id="GO:0003676">
    <property type="term" value="F:nucleic acid binding"/>
    <property type="evidence" value="ECO:0007669"/>
    <property type="project" value="InterPro"/>
</dbReference>
<keyword evidence="3" id="KW-0695">RNA-directed DNA polymerase</keyword>
<dbReference type="SUPFAM" id="SSF56672">
    <property type="entry name" value="DNA/RNA polymerases"/>
    <property type="match status" value="1"/>
</dbReference>
<dbReference type="InterPro" id="IPR043502">
    <property type="entry name" value="DNA/RNA_pol_sf"/>
</dbReference>
<dbReference type="Pfam" id="PF17919">
    <property type="entry name" value="RT_RNaseH_2"/>
    <property type="match status" value="1"/>
</dbReference>
<feature type="region of interest" description="Disordered" evidence="1">
    <location>
        <begin position="1"/>
        <end position="34"/>
    </location>
</feature>
<feature type="compositionally biased region" description="Polar residues" evidence="1">
    <location>
        <begin position="1"/>
        <end position="19"/>
    </location>
</feature>
<name>A0A6L2LKR7_TANCI</name>
<accession>A0A6L2LKR7</accession>
<dbReference type="InterPro" id="IPR041577">
    <property type="entry name" value="RT_RNaseH_2"/>
</dbReference>
<sequence length="765" mass="86870">CIRTRSSSNLVGETSTNPNMKGRNHRRSKQRAEPFSLEETPVVRMVDQRAMTELLCAPTEGYVEAIVVPPIPAEHFELKHTPAFVKAVEESCVTCGGAHSYRQCPATYGNTFSSYQDNIQGYVSAVAVNYNQGNTGYRPHNVANQFRPPDFSQPNVQNQGFNQNRGNNFNQGNTSYQAPNQQTQVATSSDLEKFKKTNEASMQAMRNHISNLKSELRSEMQSTMQNQNNAFKNELTNDIKNMMARFFQMNTASTSGTEPLPRNTIANPKGELKAITTRSGVSYKGPPIPSMFSSLPKAKEGDILLLEKLLNDDPSSPLPLKELNLEELKTAKSSIDDPPKLELKDLPSHLEYAFLEGTDKIPVIIAKNLKEDEKVRLLKVLKSHKRAIPWKLSDIKEKETPFFFSKECIKSFNTFKKKLTEAPILVAPDWDLPFEIMCDASDYAVRAVLGQLYTDHLTLKYLLAKQDAKPRLLRWILLLQEFDVIIRDKKGATNLAADQLSRLENPHQSDLEKKEITETFPLETLKMVTFRGDSSTPWLADIANYRAGNFIVKGMSSKQNKKFFNDVKHYFWDDPYLFRIGADQVIRRCVYGQEAIDILTASIMNSPGDIMVPTTPLKKSFILVFICLLFTKMPMTWSPDVTLVNVMAKFRNVMKCLKMKFKFKRFLTCGASISWVRSHLLEGTSENRASWSDKLDDALWAFHAAFKTPIGCTLYKLVYGKACHLSIELEDKAYWALKHCNFDLKTASNHRKVQMNKLNELRDQA</sequence>
<proteinExistence type="predicted"/>
<keyword evidence="3" id="KW-0548">Nucleotidyltransferase</keyword>
<dbReference type="GO" id="GO:0003964">
    <property type="term" value="F:RNA-directed DNA polymerase activity"/>
    <property type="evidence" value="ECO:0007669"/>
    <property type="project" value="UniProtKB-KW"/>
</dbReference>
<dbReference type="Gene3D" id="3.30.420.10">
    <property type="entry name" value="Ribonuclease H-like superfamily/Ribonuclease H"/>
    <property type="match status" value="1"/>
</dbReference>
<comment type="caution">
    <text evidence="3">The sequence shown here is derived from an EMBL/GenBank/DDBJ whole genome shotgun (WGS) entry which is preliminary data.</text>
</comment>
<dbReference type="PANTHER" id="PTHR34072:SF57">
    <property type="entry name" value="RNA-DIRECTED DNA POLYMERASE"/>
    <property type="match status" value="1"/>
</dbReference>